<comment type="caution">
    <text evidence="1">The sequence shown here is derived from an EMBL/GenBank/DDBJ whole genome shotgun (WGS) entry which is preliminary data.</text>
</comment>
<dbReference type="PANTHER" id="PTHR12706">
    <property type="entry name" value="STRAWBERRY NOTCH-RELATED"/>
    <property type="match status" value="1"/>
</dbReference>
<dbReference type="GO" id="GO:0042393">
    <property type="term" value="F:histone binding"/>
    <property type="evidence" value="ECO:0007669"/>
    <property type="project" value="TreeGrafter"/>
</dbReference>
<evidence type="ECO:0000313" key="2">
    <source>
        <dbReference type="Proteomes" id="UP000037460"/>
    </source>
</evidence>
<dbReference type="GO" id="GO:0031490">
    <property type="term" value="F:chromatin DNA binding"/>
    <property type="evidence" value="ECO:0007669"/>
    <property type="project" value="TreeGrafter"/>
</dbReference>
<sequence length="174" mass="18855">MTSDCPPHQASGSYLSRGLSYREAEFELATVPLTFEQRACFDAAAHFWSDRLLPAVETAVARTQTAAGRLAQQAWSAHQRFFKQLCVSCKVPALVERARAAQADGYAVVIGLQSTGEAALEKAIAADADLRAPISLCRAIVLGFLEAHFPVTKAADAKLDKELNRAEETVRAHN</sequence>
<dbReference type="Proteomes" id="UP000037460">
    <property type="component" value="Unassembled WGS sequence"/>
</dbReference>
<evidence type="ECO:0000313" key="1">
    <source>
        <dbReference type="EMBL" id="KOO26182.1"/>
    </source>
</evidence>
<protein>
    <submittedName>
        <fullName evidence="1">Uncharacterized protein</fullName>
    </submittedName>
</protein>
<dbReference type="GO" id="GO:0005634">
    <property type="term" value="C:nucleus"/>
    <property type="evidence" value="ECO:0007669"/>
    <property type="project" value="TreeGrafter"/>
</dbReference>
<dbReference type="GO" id="GO:0006355">
    <property type="term" value="P:regulation of DNA-templated transcription"/>
    <property type="evidence" value="ECO:0007669"/>
    <property type="project" value="InterPro"/>
</dbReference>
<gene>
    <name evidence="1" type="ORF">Ctob_004021</name>
</gene>
<keyword evidence="2" id="KW-1185">Reference proteome</keyword>
<proteinExistence type="predicted"/>
<dbReference type="OrthoDB" id="421838at2759"/>
<accession>A0A0M0JIM4</accession>
<dbReference type="PANTHER" id="PTHR12706:SF33">
    <property type="entry name" value="PROTEIN WITH HELICASE_C DOMAIN"/>
    <property type="match status" value="1"/>
</dbReference>
<name>A0A0M0JIM4_9EUKA</name>
<reference evidence="2" key="1">
    <citation type="journal article" date="2015" name="PLoS Genet.">
        <title>Genome Sequence and Transcriptome Analyses of Chrysochromulina tobin: Metabolic Tools for Enhanced Algal Fitness in the Prominent Order Prymnesiales (Haptophyceae).</title>
        <authorList>
            <person name="Hovde B.T."/>
            <person name="Deodato C.R."/>
            <person name="Hunsperger H.M."/>
            <person name="Ryken S.A."/>
            <person name="Yost W."/>
            <person name="Jha R.K."/>
            <person name="Patterson J."/>
            <person name="Monnat R.J. Jr."/>
            <person name="Barlow S.B."/>
            <person name="Starkenburg S.R."/>
            <person name="Cattolico R.A."/>
        </authorList>
    </citation>
    <scope>NUCLEOTIDE SEQUENCE</scope>
    <source>
        <strain evidence="2">CCMP291</strain>
    </source>
</reference>
<dbReference type="EMBL" id="JWZX01002884">
    <property type="protein sequence ID" value="KOO26182.1"/>
    <property type="molecule type" value="Genomic_DNA"/>
</dbReference>
<dbReference type="AlphaFoldDB" id="A0A0M0JIM4"/>
<dbReference type="InterPro" id="IPR026741">
    <property type="entry name" value="SNO"/>
</dbReference>
<organism evidence="1 2">
    <name type="scientific">Chrysochromulina tobinii</name>
    <dbReference type="NCBI Taxonomy" id="1460289"/>
    <lineage>
        <taxon>Eukaryota</taxon>
        <taxon>Haptista</taxon>
        <taxon>Haptophyta</taxon>
        <taxon>Prymnesiophyceae</taxon>
        <taxon>Prymnesiales</taxon>
        <taxon>Chrysochromulinaceae</taxon>
        <taxon>Chrysochromulina</taxon>
    </lineage>
</organism>